<sequence length="139" mass="14360">MTIPMETMPPKTPQAQATEALREAADQIRGASGPAEVAALVEEVIRDGGTLEALSDVIATASRWVADRPGGGHLWQPLGLAADEIWQAGADLTEVPAQLRALASHPALIRSAAVRSIAAASAAPSPAQPPPVPTARHTR</sequence>
<dbReference type="Proteomes" id="UP001500305">
    <property type="component" value="Unassembled WGS sequence"/>
</dbReference>
<proteinExistence type="predicted"/>
<keyword evidence="3" id="KW-1185">Reference proteome</keyword>
<feature type="region of interest" description="Disordered" evidence="1">
    <location>
        <begin position="119"/>
        <end position="139"/>
    </location>
</feature>
<organism evidence="2 3">
    <name type="scientific">Kitasatospora cystarginea</name>
    <dbReference type="NCBI Taxonomy" id="58350"/>
    <lineage>
        <taxon>Bacteria</taxon>
        <taxon>Bacillati</taxon>
        <taxon>Actinomycetota</taxon>
        <taxon>Actinomycetes</taxon>
        <taxon>Kitasatosporales</taxon>
        <taxon>Streptomycetaceae</taxon>
        <taxon>Kitasatospora</taxon>
    </lineage>
</organism>
<evidence type="ECO:0000313" key="2">
    <source>
        <dbReference type="EMBL" id="GAA2267260.1"/>
    </source>
</evidence>
<protein>
    <submittedName>
        <fullName evidence="2">Uncharacterized protein</fullName>
    </submittedName>
</protein>
<reference evidence="3" key="1">
    <citation type="journal article" date="2019" name="Int. J. Syst. Evol. Microbiol.">
        <title>The Global Catalogue of Microorganisms (GCM) 10K type strain sequencing project: providing services to taxonomists for standard genome sequencing and annotation.</title>
        <authorList>
            <consortium name="The Broad Institute Genomics Platform"/>
            <consortium name="The Broad Institute Genome Sequencing Center for Infectious Disease"/>
            <person name="Wu L."/>
            <person name="Ma J."/>
        </authorList>
    </citation>
    <scope>NUCLEOTIDE SEQUENCE [LARGE SCALE GENOMIC DNA]</scope>
    <source>
        <strain evidence="3">JCM 7356</strain>
    </source>
</reference>
<name>A0ABP5RQR2_9ACTN</name>
<evidence type="ECO:0000313" key="3">
    <source>
        <dbReference type="Proteomes" id="UP001500305"/>
    </source>
</evidence>
<accession>A0ABP5RQR2</accession>
<comment type="caution">
    <text evidence="2">The sequence shown here is derived from an EMBL/GenBank/DDBJ whole genome shotgun (WGS) entry which is preliminary data.</text>
</comment>
<evidence type="ECO:0000256" key="1">
    <source>
        <dbReference type="SAM" id="MobiDB-lite"/>
    </source>
</evidence>
<dbReference type="EMBL" id="BAAATR010000034">
    <property type="protein sequence ID" value="GAA2267260.1"/>
    <property type="molecule type" value="Genomic_DNA"/>
</dbReference>
<gene>
    <name evidence="2" type="ORF">GCM10010430_60570</name>
</gene>